<evidence type="ECO:0000256" key="1">
    <source>
        <dbReference type="SAM" id="Phobius"/>
    </source>
</evidence>
<proteinExistence type="predicted"/>
<keyword evidence="1" id="KW-1133">Transmembrane helix</keyword>
<dbReference type="OrthoDB" id="7959724at2"/>
<protein>
    <submittedName>
        <fullName evidence="2">Uncharacterized protein</fullName>
    </submittedName>
</protein>
<keyword evidence="1" id="KW-0472">Membrane</keyword>
<evidence type="ECO:0000313" key="3">
    <source>
        <dbReference type="Proteomes" id="UP000266273"/>
    </source>
</evidence>
<comment type="caution">
    <text evidence="2">The sequence shown here is derived from an EMBL/GenBank/DDBJ whole genome shotgun (WGS) entry which is preliminary data.</text>
</comment>
<dbReference type="RefSeq" id="WP_147361549.1">
    <property type="nucleotide sequence ID" value="NZ_QXDF01000002.1"/>
</dbReference>
<gene>
    <name evidence="2" type="ORF">BXY53_2133</name>
</gene>
<keyword evidence="3" id="KW-1185">Reference proteome</keyword>
<feature type="transmembrane region" description="Helical" evidence="1">
    <location>
        <begin position="9"/>
        <end position="34"/>
    </location>
</feature>
<sequence length="102" mass="10792">MTLADYARFALLIALGVLSFIVFLVAGTLVGLMFVDPYGCRCVYPFPPVGLYVLGILGLLLLIPMVRTAVVDAPEALERIGLTSNAAIATSIISVLVLIVVL</sequence>
<accession>A0A397PF45</accession>
<reference evidence="2 3" key="1">
    <citation type="submission" date="2018-08" db="EMBL/GenBank/DDBJ databases">
        <title>Genomic Encyclopedia of Archaeal and Bacterial Type Strains, Phase II (KMG-II): from individual species to whole genera.</title>
        <authorList>
            <person name="Goeker M."/>
        </authorList>
    </citation>
    <scope>NUCLEOTIDE SEQUENCE [LARGE SCALE GENOMIC DNA]</scope>
    <source>
        <strain evidence="2 3">DSM 5002</strain>
    </source>
</reference>
<feature type="transmembrane region" description="Helical" evidence="1">
    <location>
        <begin position="82"/>
        <end position="101"/>
    </location>
</feature>
<evidence type="ECO:0000313" key="2">
    <source>
        <dbReference type="EMBL" id="RIA47578.1"/>
    </source>
</evidence>
<feature type="transmembrane region" description="Helical" evidence="1">
    <location>
        <begin position="49"/>
        <end position="70"/>
    </location>
</feature>
<name>A0A397PF45_9HYPH</name>
<dbReference type="AlphaFoldDB" id="A0A397PF45"/>
<organism evidence="2 3">
    <name type="scientific">Dichotomicrobium thermohalophilum</name>
    <dbReference type="NCBI Taxonomy" id="933063"/>
    <lineage>
        <taxon>Bacteria</taxon>
        <taxon>Pseudomonadati</taxon>
        <taxon>Pseudomonadota</taxon>
        <taxon>Alphaproteobacteria</taxon>
        <taxon>Hyphomicrobiales</taxon>
        <taxon>Hyphomicrobiaceae</taxon>
        <taxon>Dichotomicrobium</taxon>
    </lineage>
</organism>
<dbReference type="EMBL" id="QXDF01000002">
    <property type="protein sequence ID" value="RIA47578.1"/>
    <property type="molecule type" value="Genomic_DNA"/>
</dbReference>
<keyword evidence="1" id="KW-0812">Transmembrane</keyword>
<dbReference type="Proteomes" id="UP000266273">
    <property type="component" value="Unassembled WGS sequence"/>
</dbReference>